<keyword evidence="4" id="KW-1185">Reference proteome</keyword>
<evidence type="ECO:0000313" key="4">
    <source>
        <dbReference type="Proteomes" id="UP000056090"/>
    </source>
</evidence>
<dbReference type="AlphaFoldDB" id="A0A075NVM9"/>
<dbReference type="Gene3D" id="2.60.120.560">
    <property type="entry name" value="Exo-inulinase, domain 1"/>
    <property type="match status" value="1"/>
</dbReference>
<dbReference type="GeneID" id="78253694"/>
<dbReference type="Pfam" id="PF06439">
    <property type="entry name" value="3keto-disac_hyd"/>
    <property type="match status" value="1"/>
</dbReference>
<gene>
    <name evidence="3" type="ORF">EP13_01880</name>
</gene>
<feature type="signal peptide" evidence="1">
    <location>
        <begin position="1"/>
        <end position="23"/>
    </location>
</feature>
<dbReference type="OrthoDB" id="176168at2"/>
<evidence type="ECO:0000256" key="1">
    <source>
        <dbReference type="SAM" id="SignalP"/>
    </source>
</evidence>
<proteinExistence type="predicted"/>
<organism evidence="3 4">
    <name type="scientific">Alteromonas australica</name>
    <dbReference type="NCBI Taxonomy" id="589873"/>
    <lineage>
        <taxon>Bacteria</taxon>
        <taxon>Pseudomonadati</taxon>
        <taxon>Pseudomonadota</taxon>
        <taxon>Gammaproteobacteria</taxon>
        <taxon>Alteromonadales</taxon>
        <taxon>Alteromonadaceae</taxon>
        <taxon>Alteromonas/Salinimonas group</taxon>
        <taxon>Alteromonas</taxon>
    </lineage>
</organism>
<evidence type="ECO:0000313" key="3">
    <source>
        <dbReference type="EMBL" id="AIF97546.1"/>
    </source>
</evidence>
<dbReference type="PATRIC" id="fig|589873.4.peg.400"/>
<name>A0A075NVM9_9ALTE</name>
<dbReference type="RefSeq" id="WP_044055720.1">
    <property type="nucleotide sequence ID" value="NZ_CBCSKJ010000005.1"/>
</dbReference>
<dbReference type="KEGG" id="aaus:EP12_01855"/>
<evidence type="ECO:0000259" key="2">
    <source>
        <dbReference type="Pfam" id="PF06439"/>
    </source>
</evidence>
<accession>A0A075NVM9</accession>
<dbReference type="Proteomes" id="UP000056090">
    <property type="component" value="Chromosome"/>
</dbReference>
<dbReference type="eggNOG" id="COG2133">
    <property type="taxonomic scope" value="Bacteria"/>
</dbReference>
<protein>
    <recommendedName>
        <fullName evidence="2">3-keto-alpha-glucoside-1,2-lyase/3-keto-2-hydroxy-glucal hydratase domain-containing protein</fullName>
    </recommendedName>
</protein>
<sequence length="251" mass="27696">MTLRKQCLIALSLTCAMSGSAISQEDNGLTRAQQAAKTEVWEPVPAAVTANKGEVPSDAIALFGEGLNAWTAMDETPADWTVKGNVVTVKPGAGDIKTKQAFCDIQLHLEWKVPAPDATMKGQQRNNSGLFLQQRYEIQVLDSYNNQTYPNGQAGSVYKQTIPLVNAMRPPETWQEYDIIYSAPVFDGEQLVKPGFVTVLHNGVLVQNHTEIQGTTEWIGAPKYRAHGCAPLQLQDHGNKVSFRNMWVREL</sequence>
<dbReference type="InterPro" id="IPR010496">
    <property type="entry name" value="AL/BT2_dom"/>
</dbReference>
<reference evidence="3 4" key="1">
    <citation type="submission" date="2014-06" db="EMBL/GenBank/DDBJ databases">
        <title>Genomes of Alteromonas australica, a world apart.</title>
        <authorList>
            <person name="Gonzaga A."/>
            <person name="Lopez-Perez M."/>
            <person name="Rodriguez-Valera F."/>
        </authorList>
    </citation>
    <scope>NUCLEOTIDE SEQUENCE [LARGE SCALE GENOMIC DNA]</scope>
    <source>
        <strain evidence="3 4">H 17</strain>
    </source>
</reference>
<keyword evidence="1" id="KW-0732">Signal</keyword>
<dbReference type="EMBL" id="CP008849">
    <property type="protein sequence ID" value="AIF97546.1"/>
    <property type="molecule type" value="Genomic_DNA"/>
</dbReference>
<dbReference type="GO" id="GO:0016787">
    <property type="term" value="F:hydrolase activity"/>
    <property type="evidence" value="ECO:0007669"/>
    <property type="project" value="InterPro"/>
</dbReference>
<feature type="chain" id="PRO_5009743142" description="3-keto-alpha-glucoside-1,2-lyase/3-keto-2-hydroxy-glucal hydratase domain-containing protein" evidence="1">
    <location>
        <begin position="24"/>
        <end position="251"/>
    </location>
</feature>
<feature type="domain" description="3-keto-alpha-glucoside-1,2-lyase/3-keto-2-hydroxy-glucal hydratase" evidence="2">
    <location>
        <begin position="59"/>
        <end position="249"/>
    </location>
</feature>
<dbReference type="KEGG" id="aal:EP13_01880"/>